<dbReference type="Proteomes" id="UP000199008">
    <property type="component" value="Unassembled WGS sequence"/>
</dbReference>
<keyword evidence="2" id="KW-1185">Reference proteome</keyword>
<dbReference type="PIRSF" id="PIRSF010372">
    <property type="entry name" value="PaiB"/>
    <property type="match status" value="1"/>
</dbReference>
<name>A0A1G9BP40_9BACL</name>
<dbReference type="AlphaFoldDB" id="A0A1G9BP40"/>
<dbReference type="EMBL" id="FNFY01000003">
    <property type="protein sequence ID" value="SDK40635.1"/>
    <property type="molecule type" value="Genomic_DNA"/>
</dbReference>
<evidence type="ECO:0000313" key="1">
    <source>
        <dbReference type="EMBL" id="SDK40635.1"/>
    </source>
</evidence>
<dbReference type="InterPro" id="IPR012349">
    <property type="entry name" value="Split_barrel_FMN-bd"/>
</dbReference>
<dbReference type="PANTHER" id="PTHR35802">
    <property type="entry name" value="PROTEASE SYNTHASE AND SPORULATION PROTEIN PAI 2"/>
    <property type="match status" value="1"/>
</dbReference>
<protein>
    <submittedName>
        <fullName evidence="1">Negative transcriptional regulator, PaiB family</fullName>
    </submittedName>
</protein>
<accession>A0A1G9BP40</accession>
<dbReference type="InterPro" id="IPR007396">
    <property type="entry name" value="TR_PAI2-type"/>
</dbReference>
<organism evidence="1 2">
    <name type="scientific">Lacicoccus qingdaonensis</name>
    <dbReference type="NCBI Taxonomy" id="576118"/>
    <lineage>
        <taxon>Bacteria</taxon>
        <taxon>Bacillati</taxon>
        <taxon>Bacillota</taxon>
        <taxon>Bacilli</taxon>
        <taxon>Bacillales</taxon>
        <taxon>Salinicoccaceae</taxon>
        <taxon>Lacicoccus</taxon>
    </lineage>
</organism>
<proteinExistence type="predicted"/>
<dbReference type="Gene3D" id="2.30.110.10">
    <property type="entry name" value="Electron Transport, Fmn-binding Protein, Chain A"/>
    <property type="match status" value="1"/>
</dbReference>
<gene>
    <name evidence="1" type="ORF">SAMN05216216_10335</name>
</gene>
<dbReference type="Pfam" id="PF04299">
    <property type="entry name" value="FMN_bind_2"/>
    <property type="match status" value="1"/>
</dbReference>
<sequence>MYIPKHFKVDDLDEIKDFIINNDFGTIITTDNNRPVATHTPMMLNEENGEWTLTGHISKGNGQWQTFDGHENTLLIFKGPDAYISSTWYEGENVPTWNYESVHLYGSCSLLSEDELERDLINLLDKYEGHDPEGATWDNISDDTRKQIRGIAGFKVKVKEVQAAYKMSQNRNETDYHNVIASLEERNMGDDQEISREMKRIRDEK</sequence>
<dbReference type="STRING" id="576118.SAMN05216216_10335"/>
<dbReference type="PANTHER" id="PTHR35802:SF1">
    <property type="entry name" value="PROTEASE SYNTHASE AND SPORULATION PROTEIN PAI 2"/>
    <property type="match status" value="1"/>
</dbReference>
<evidence type="ECO:0000313" key="2">
    <source>
        <dbReference type="Proteomes" id="UP000199008"/>
    </source>
</evidence>
<dbReference type="SUPFAM" id="SSF50475">
    <property type="entry name" value="FMN-binding split barrel"/>
    <property type="match status" value="1"/>
</dbReference>
<dbReference type="OrthoDB" id="9794948at2"/>
<reference evidence="2" key="1">
    <citation type="submission" date="2016-10" db="EMBL/GenBank/DDBJ databases">
        <authorList>
            <person name="Varghese N."/>
            <person name="Submissions S."/>
        </authorList>
    </citation>
    <scope>NUCLEOTIDE SEQUENCE [LARGE SCALE GENOMIC DNA]</scope>
    <source>
        <strain evidence="2">CGMCC 1.8895</strain>
    </source>
</reference>